<dbReference type="Proteomes" id="UP000051442">
    <property type="component" value="Unassembled WGS sequence"/>
</dbReference>
<dbReference type="InterPro" id="IPR001633">
    <property type="entry name" value="EAL_dom"/>
</dbReference>
<dbReference type="SMART" id="SM00052">
    <property type="entry name" value="EAL"/>
    <property type="match status" value="1"/>
</dbReference>
<comment type="caution">
    <text evidence="3">The sequence shown here is derived from an EMBL/GenBank/DDBJ whole genome shotgun (WGS) entry which is preliminary data.</text>
</comment>
<evidence type="ECO:0000313" key="3">
    <source>
        <dbReference type="EMBL" id="KRN26090.1"/>
    </source>
</evidence>
<dbReference type="STRING" id="1423804.FD14_GL003162"/>
<dbReference type="PROSITE" id="PS50887">
    <property type="entry name" value="GGDEF"/>
    <property type="match status" value="1"/>
</dbReference>
<keyword evidence="1" id="KW-0472">Membrane</keyword>
<dbReference type="SUPFAM" id="SSF141868">
    <property type="entry name" value="EAL domain-like"/>
    <property type="match status" value="1"/>
</dbReference>
<keyword evidence="1" id="KW-0812">Transmembrane</keyword>
<keyword evidence="4" id="KW-1185">Reference proteome</keyword>
<dbReference type="AlphaFoldDB" id="A0A0R2FMG0"/>
<dbReference type="InterPro" id="IPR050469">
    <property type="entry name" value="Diguanylate_Cyclase"/>
</dbReference>
<dbReference type="Pfam" id="PF00563">
    <property type="entry name" value="EAL"/>
    <property type="match status" value="1"/>
</dbReference>
<feature type="domain" description="GGDEF" evidence="2">
    <location>
        <begin position="221"/>
        <end position="357"/>
    </location>
</feature>
<dbReference type="GO" id="GO:0052621">
    <property type="term" value="F:diguanylate cyclase activity"/>
    <property type="evidence" value="ECO:0007669"/>
    <property type="project" value="TreeGrafter"/>
</dbReference>
<dbReference type="SUPFAM" id="SSF55073">
    <property type="entry name" value="Nucleotide cyclase"/>
    <property type="match status" value="1"/>
</dbReference>
<dbReference type="InterPro" id="IPR035919">
    <property type="entry name" value="EAL_sf"/>
</dbReference>
<dbReference type="InterPro" id="IPR029787">
    <property type="entry name" value="Nucleotide_cyclase"/>
</dbReference>
<proteinExistence type="predicted"/>
<feature type="transmembrane region" description="Helical" evidence="1">
    <location>
        <begin position="134"/>
        <end position="151"/>
    </location>
</feature>
<feature type="transmembrane region" description="Helical" evidence="1">
    <location>
        <begin position="55"/>
        <end position="74"/>
    </location>
</feature>
<evidence type="ECO:0000259" key="2">
    <source>
        <dbReference type="PROSITE" id="PS50887"/>
    </source>
</evidence>
<dbReference type="Pfam" id="PF00990">
    <property type="entry name" value="GGDEF"/>
    <property type="match status" value="1"/>
</dbReference>
<organism evidence="3 4">
    <name type="scientific">Secundilactobacillus similis DSM 23365 = JCM 2765</name>
    <dbReference type="NCBI Taxonomy" id="1423804"/>
    <lineage>
        <taxon>Bacteria</taxon>
        <taxon>Bacillati</taxon>
        <taxon>Bacillota</taxon>
        <taxon>Bacilli</taxon>
        <taxon>Lactobacillales</taxon>
        <taxon>Lactobacillaceae</taxon>
        <taxon>Secundilactobacillus</taxon>
    </lineage>
</organism>
<evidence type="ECO:0000313" key="4">
    <source>
        <dbReference type="Proteomes" id="UP000051442"/>
    </source>
</evidence>
<dbReference type="CDD" id="cd01949">
    <property type="entry name" value="GGDEF"/>
    <property type="match status" value="1"/>
</dbReference>
<gene>
    <name evidence="3" type="ORF">FD14_GL003162</name>
</gene>
<protein>
    <submittedName>
        <fullName evidence="3">Signal transduction diguanylate cyclase</fullName>
    </submittedName>
</protein>
<dbReference type="SMART" id="SM00267">
    <property type="entry name" value="GGDEF"/>
    <property type="match status" value="1"/>
</dbReference>
<dbReference type="PATRIC" id="fig|1423804.4.peg.3397"/>
<dbReference type="Gene3D" id="3.20.20.450">
    <property type="entry name" value="EAL domain"/>
    <property type="match status" value="1"/>
</dbReference>
<sequence length="577" mass="66196">MFFVAGFITYYEWHVKWAIQTPRPTTVGEWLRRFSVIGVTVLLCLWLQYITGAKAVSVLLFLNLQLFVIAYPLLNDRLTDFEFWLQGAIGGSFWFINHTFDLELFIGVALVLIIMGTVLRLFRNQIRYSWAFHMIYVVVLSVAYWTSYVGIDNWQRFGYIAMFMAMSVYSCAYSNATHKRALERAKLTHEVNFDALTGAKSYTNFLSESVAIFNQIRDDQQPLTFAELDIDNFKGINDRYSHLAGNGALVAVTNLLKTTLSHYVQPWQLYRTGGEEFVILFPNGDAQETVPVVRACWQALRQMDYHYHDQFIKITASFGVTTVRQADVVLADSYGRADDSLYISKQHGRDCVTVDGETLDVNPLSTVVVTHTYFTQPVIQIADEQPICQELLMRTFDHGRWVVPESFDLGVTTQVSMMRQLLAQLSVKVIAINVTRAQFVDPHHIKQLQRFVAATPELRRLTLELSETPTMAELKQIYPQYQNAGILVMLDSDSILQQRKLLAEGLAYIDGIKVDVQALSVADQQSIQQWQQHLEDHHKRLILKNIETLADYELAQMLNVRYGQGYFFGRPVMPRMI</sequence>
<keyword evidence="1" id="KW-1133">Transmembrane helix</keyword>
<dbReference type="NCBIfam" id="TIGR00254">
    <property type="entry name" value="GGDEF"/>
    <property type="match status" value="1"/>
</dbReference>
<dbReference type="InterPro" id="IPR000160">
    <property type="entry name" value="GGDEF_dom"/>
</dbReference>
<accession>A0A0R2FMG0</accession>
<dbReference type="EMBL" id="AYZM01000046">
    <property type="protein sequence ID" value="KRN26090.1"/>
    <property type="molecule type" value="Genomic_DNA"/>
</dbReference>
<dbReference type="Gene3D" id="3.30.70.270">
    <property type="match status" value="1"/>
</dbReference>
<evidence type="ECO:0000256" key="1">
    <source>
        <dbReference type="SAM" id="Phobius"/>
    </source>
</evidence>
<feature type="transmembrane region" description="Helical" evidence="1">
    <location>
        <begin position="104"/>
        <end position="122"/>
    </location>
</feature>
<reference evidence="3 4" key="1">
    <citation type="journal article" date="2015" name="Genome Announc.">
        <title>Expanding the biotechnology potential of lactobacilli through comparative genomics of 213 strains and associated genera.</title>
        <authorList>
            <person name="Sun Z."/>
            <person name="Harris H.M."/>
            <person name="McCann A."/>
            <person name="Guo C."/>
            <person name="Argimon S."/>
            <person name="Zhang W."/>
            <person name="Yang X."/>
            <person name="Jeffery I.B."/>
            <person name="Cooney J.C."/>
            <person name="Kagawa T.F."/>
            <person name="Liu W."/>
            <person name="Song Y."/>
            <person name="Salvetti E."/>
            <person name="Wrobel A."/>
            <person name="Rasinkangas P."/>
            <person name="Parkhill J."/>
            <person name="Rea M.C."/>
            <person name="O'Sullivan O."/>
            <person name="Ritari J."/>
            <person name="Douillard F.P."/>
            <person name="Paul Ross R."/>
            <person name="Yang R."/>
            <person name="Briner A.E."/>
            <person name="Felis G.E."/>
            <person name="de Vos W.M."/>
            <person name="Barrangou R."/>
            <person name="Klaenhammer T.R."/>
            <person name="Caufield P.W."/>
            <person name="Cui Y."/>
            <person name="Zhang H."/>
            <person name="O'Toole P.W."/>
        </authorList>
    </citation>
    <scope>NUCLEOTIDE SEQUENCE [LARGE SCALE GENOMIC DNA]</scope>
    <source>
        <strain evidence="3 4">DSM 23365</strain>
    </source>
</reference>
<feature type="transmembrane region" description="Helical" evidence="1">
    <location>
        <begin position="30"/>
        <end position="49"/>
    </location>
</feature>
<dbReference type="PANTHER" id="PTHR45138">
    <property type="entry name" value="REGULATORY COMPONENTS OF SENSORY TRANSDUCTION SYSTEM"/>
    <property type="match status" value="1"/>
</dbReference>
<name>A0A0R2FMG0_9LACO</name>
<dbReference type="PANTHER" id="PTHR45138:SF9">
    <property type="entry name" value="DIGUANYLATE CYCLASE DGCM-RELATED"/>
    <property type="match status" value="1"/>
</dbReference>
<dbReference type="InterPro" id="IPR043128">
    <property type="entry name" value="Rev_trsase/Diguanyl_cyclase"/>
</dbReference>